<evidence type="ECO:0000256" key="7">
    <source>
        <dbReference type="ARBA" id="ARBA00023136"/>
    </source>
</evidence>
<evidence type="ECO:0000256" key="2">
    <source>
        <dbReference type="ARBA" id="ARBA00006669"/>
    </source>
</evidence>
<comment type="caution">
    <text evidence="10">The sequence shown here is derived from an EMBL/GenBank/DDBJ whole genome shotgun (WGS) entry which is preliminary data.</text>
</comment>
<evidence type="ECO:0000256" key="6">
    <source>
        <dbReference type="ARBA" id="ARBA00022989"/>
    </source>
</evidence>
<evidence type="ECO:0000313" key="11">
    <source>
        <dbReference type="Proteomes" id="UP000263377"/>
    </source>
</evidence>
<feature type="compositionally biased region" description="Polar residues" evidence="8">
    <location>
        <begin position="232"/>
        <end position="242"/>
    </location>
</feature>
<keyword evidence="7 9" id="KW-0472">Membrane</keyword>
<protein>
    <submittedName>
        <fullName evidence="10">Nicotinamide riboside transporter PnuC</fullName>
    </submittedName>
</protein>
<reference evidence="10 11" key="1">
    <citation type="submission" date="2018-08" db="EMBL/GenBank/DDBJ databases">
        <title>Diversity &amp; Physiological Properties of Lignin-Decomposing Actinobacteria from Soil.</title>
        <authorList>
            <person name="Roh S.G."/>
            <person name="Kim S.B."/>
        </authorList>
    </citation>
    <scope>NUCLEOTIDE SEQUENCE [LARGE SCALE GENOMIC DNA]</scope>
    <source>
        <strain evidence="10 11">MMS17-GH009</strain>
    </source>
</reference>
<evidence type="ECO:0000313" key="10">
    <source>
        <dbReference type="EMBL" id="RGD58081.1"/>
    </source>
</evidence>
<keyword evidence="4" id="KW-1003">Cell membrane</keyword>
<feature type="transmembrane region" description="Helical" evidence="9">
    <location>
        <begin position="18"/>
        <end position="37"/>
    </location>
</feature>
<sequence>MSAFHWLNEQFDFFGLPVYWSDFLGNILALATVWLALRRSLVAWPVQILGSVLLLIASLNVHLGGNAARQIVIIVSASWGWATWKRSREQEGTINVRWASWQERAVLAAAMVAGTAAFGAVLKGTDASFYPGAPWWMVLADAWIFVGSILAMYSQARRYVEFWFVWLAVDLVGVPLAVHSELYFSGIVYGIFFVMVVLGIRDWASRSGPQEIASPLEPAVLVEGRDEARSGDGTNSRVGAAD</sequence>
<feature type="transmembrane region" description="Helical" evidence="9">
    <location>
        <begin position="67"/>
        <end position="84"/>
    </location>
</feature>
<feature type="region of interest" description="Disordered" evidence="8">
    <location>
        <begin position="223"/>
        <end position="242"/>
    </location>
</feature>
<dbReference type="GO" id="GO:0034257">
    <property type="term" value="F:nicotinamide riboside transmembrane transporter activity"/>
    <property type="evidence" value="ECO:0007669"/>
    <property type="project" value="InterPro"/>
</dbReference>
<evidence type="ECO:0000256" key="3">
    <source>
        <dbReference type="ARBA" id="ARBA00022448"/>
    </source>
</evidence>
<keyword evidence="5 9" id="KW-0812">Transmembrane</keyword>
<organism evidence="10 11">
    <name type="scientific">Kitasatospora xanthocidica</name>
    <dbReference type="NCBI Taxonomy" id="83382"/>
    <lineage>
        <taxon>Bacteria</taxon>
        <taxon>Bacillati</taxon>
        <taxon>Actinomycetota</taxon>
        <taxon>Actinomycetes</taxon>
        <taxon>Kitasatosporales</taxon>
        <taxon>Streptomycetaceae</taxon>
        <taxon>Kitasatospora</taxon>
    </lineage>
</organism>
<evidence type="ECO:0000256" key="4">
    <source>
        <dbReference type="ARBA" id="ARBA00022475"/>
    </source>
</evidence>
<keyword evidence="3" id="KW-0813">Transport</keyword>
<evidence type="ECO:0000256" key="9">
    <source>
        <dbReference type="SAM" id="Phobius"/>
    </source>
</evidence>
<dbReference type="PANTHER" id="PTHR36122:SF2">
    <property type="entry name" value="NICOTINAMIDE RIBOSIDE TRANSPORTER PNUC"/>
    <property type="match status" value="1"/>
</dbReference>
<proteinExistence type="inferred from homology"/>
<feature type="transmembrane region" description="Helical" evidence="9">
    <location>
        <begin position="105"/>
        <end position="122"/>
    </location>
</feature>
<dbReference type="Proteomes" id="UP000263377">
    <property type="component" value="Unassembled WGS sequence"/>
</dbReference>
<dbReference type="InterPro" id="IPR006419">
    <property type="entry name" value="NMN_transpt_PnuC"/>
</dbReference>
<comment type="similarity">
    <text evidence="2">Belongs to the nicotinamide ribonucleoside (NR) uptake permease (TC 4.B.1) family.</text>
</comment>
<gene>
    <name evidence="10" type="ORF">DR950_10025</name>
</gene>
<feature type="transmembrane region" description="Helical" evidence="9">
    <location>
        <begin position="160"/>
        <end position="177"/>
    </location>
</feature>
<feature type="transmembrane region" description="Helical" evidence="9">
    <location>
        <begin position="183"/>
        <end position="200"/>
    </location>
</feature>
<comment type="subcellular location">
    <subcellularLocation>
        <location evidence="1">Cell membrane</location>
        <topology evidence="1">Multi-pass membrane protein</topology>
    </subcellularLocation>
</comment>
<dbReference type="EMBL" id="QVIG01000001">
    <property type="protein sequence ID" value="RGD58081.1"/>
    <property type="molecule type" value="Genomic_DNA"/>
</dbReference>
<feature type="transmembrane region" description="Helical" evidence="9">
    <location>
        <begin position="134"/>
        <end position="153"/>
    </location>
</feature>
<dbReference type="RefSeq" id="WP_117486744.1">
    <property type="nucleotide sequence ID" value="NZ_QVIG01000001.1"/>
</dbReference>
<keyword evidence="11" id="KW-1185">Reference proteome</keyword>
<accession>A0A372ZQS7</accession>
<feature type="transmembrane region" description="Helical" evidence="9">
    <location>
        <begin position="42"/>
        <end position="61"/>
    </location>
</feature>
<dbReference type="AlphaFoldDB" id="A0A372ZQS7"/>
<name>A0A372ZQS7_9ACTN</name>
<dbReference type="Pfam" id="PF04973">
    <property type="entry name" value="NMN_transporter"/>
    <property type="match status" value="1"/>
</dbReference>
<evidence type="ECO:0000256" key="1">
    <source>
        <dbReference type="ARBA" id="ARBA00004651"/>
    </source>
</evidence>
<dbReference type="PANTHER" id="PTHR36122">
    <property type="entry name" value="NICOTINAMIDE RIBOSIDE TRANSPORTER PNUC"/>
    <property type="match status" value="1"/>
</dbReference>
<evidence type="ECO:0000256" key="5">
    <source>
        <dbReference type="ARBA" id="ARBA00022692"/>
    </source>
</evidence>
<keyword evidence="6 9" id="KW-1133">Transmembrane helix</keyword>
<dbReference type="GO" id="GO:0005886">
    <property type="term" value="C:plasma membrane"/>
    <property type="evidence" value="ECO:0007669"/>
    <property type="project" value="UniProtKB-SubCell"/>
</dbReference>
<evidence type="ECO:0000256" key="8">
    <source>
        <dbReference type="SAM" id="MobiDB-lite"/>
    </source>
</evidence>